<dbReference type="InterPro" id="IPR050309">
    <property type="entry name" value="Type-B_Carboxylest/Lipase"/>
</dbReference>
<gene>
    <name evidence="3" type="ORF">J7I43_06085</name>
</gene>
<dbReference type="Proteomes" id="UP000679126">
    <property type="component" value="Unassembled WGS sequence"/>
</dbReference>
<dbReference type="InterPro" id="IPR019819">
    <property type="entry name" value="Carboxylesterase_B_CS"/>
</dbReference>
<comment type="caution">
    <text evidence="3">The sequence shown here is derived from an EMBL/GenBank/DDBJ whole genome shotgun (WGS) entry which is preliminary data.</text>
</comment>
<evidence type="ECO:0000259" key="2">
    <source>
        <dbReference type="Pfam" id="PF00135"/>
    </source>
</evidence>
<dbReference type="EMBL" id="JAGHKP010000001">
    <property type="protein sequence ID" value="MBO9151769.1"/>
    <property type="molecule type" value="Genomic_DNA"/>
</dbReference>
<dbReference type="RefSeq" id="WP_209144287.1">
    <property type="nucleotide sequence ID" value="NZ_JAGHKP010000001.1"/>
</dbReference>
<dbReference type="PROSITE" id="PS51318">
    <property type="entry name" value="TAT"/>
    <property type="match status" value="1"/>
</dbReference>
<proteinExistence type="predicted"/>
<feature type="domain" description="Carboxylesterase type B" evidence="2">
    <location>
        <begin position="58"/>
        <end position="546"/>
    </location>
</feature>
<protein>
    <submittedName>
        <fullName evidence="3">Carboxylesterase/lipase family protein</fullName>
    </submittedName>
</protein>
<dbReference type="Gene3D" id="3.40.50.1820">
    <property type="entry name" value="alpha/beta hydrolase"/>
    <property type="match status" value="1"/>
</dbReference>
<evidence type="ECO:0000313" key="4">
    <source>
        <dbReference type="Proteomes" id="UP000679126"/>
    </source>
</evidence>
<dbReference type="Pfam" id="PF00135">
    <property type="entry name" value="COesterase"/>
    <property type="match status" value="1"/>
</dbReference>
<dbReference type="PANTHER" id="PTHR11559">
    <property type="entry name" value="CARBOXYLESTERASE"/>
    <property type="match status" value="1"/>
</dbReference>
<feature type="signal peptide" evidence="1">
    <location>
        <begin position="1"/>
        <end position="31"/>
    </location>
</feature>
<evidence type="ECO:0000256" key="1">
    <source>
        <dbReference type="SAM" id="SignalP"/>
    </source>
</evidence>
<keyword evidence="1" id="KW-0732">Signal</keyword>
<feature type="chain" id="PRO_5046583752" evidence="1">
    <location>
        <begin position="32"/>
        <end position="557"/>
    </location>
</feature>
<evidence type="ECO:0000313" key="3">
    <source>
        <dbReference type="EMBL" id="MBO9151769.1"/>
    </source>
</evidence>
<sequence>MNLNRRNFIRKMGAGSAAAGAAAILPFSAMGIAGCTEGTPAAEDDAPPLQIGENIALAETAAGKVKGFILRGITTFLGIPYAAAASGANRFMGPQEMKPWQGVRPAVFYGNSAPQDVYGRASTSYDAFIDHWNYDEISEDCLTLNIWTPALDGKKRPVLVWLHGGGFSRGNGIEQDGYHGENFSRYGDVVFVSLNHRLGPIGFTDLSGIGGEAYADSGNAGMLDIVAALRWVNKNIAQFSGDADNVTIAGQSGGGAKVCTLAAMPSAKGLVHKGVSLSGSSTSGISKEYAQKLGAYIVKEAGLTASGLAALQQMPWKEYLALADRAASKLQKEQPVPGMRRGSFGPVADGIQLPTGNYFEPRATHPDIPMLFCSTFHESSPSRADASVENISMQDVTERLKPAYGARSAEVAQAYAKVFPDAKPVEILALVRSNRSAVVESATAKLRQSSPVYMAWFGFCPPLFDGRMRAFHCLDISFWFLNTDLMLSHTGGGSRPRKLSAKMADALLQFMRNGNPNVSALPQWPAFSAANGETMILNDTCEVKNDPDRAARQVLQG</sequence>
<dbReference type="PROSITE" id="PS00941">
    <property type="entry name" value="CARBOXYLESTERASE_B_2"/>
    <property type="match status" value="1"/>
</dbReference>
<dbReference type="InterPro" id="IPR002018">
    <property type="entry name" value="CarbesteraseB"/>
</dbReference>
<dbReference type="InterPro" id="IPR006311">
    <property type="entry name" value="TAT_signal"/>
</dbReference>
<name>A0ABS3YAR4_9BACT</name>
<dbReference type="InterPro" id="IPR029058">
    <property type="entry name" value="AB_hydrolase_fold"/>
</dbReference>
<organism evidence="3 4">
    <name type="scientific">Chitinophaga chungangae</name>
    <dbReference type="NCBI Taxonomy" id="2821488"/>
    <lineage>
        <taxon>Bacteria</taxon>
        <taxon>Pseudomonadati</taxon>
        <taxon>Bacteroidota</taxon>
        <taxon>Chitinophagia</taxon>
        <taxon>Chitinophagales</taxon>
        <taxon>Chitinophagaceae</taxon>
        <taxon>Chitinophaga</taxon>
    </lineage>
</organism>
<reference evidence="4" key="1">
    <citation type="submission" date="2021-03" db="EMBL/GenBank/DDBJ databases">
        <title>Assistant Professor.</title>
        <authorList>
            <person name="Huq M.A."/>
        </authorList>
    </citation>
    <scope>NUCLEOTIDE SEQUENCE [LARGE SCALE GENOMIC DNA]</scope>
    <source>
        <strain evidence="4">MAH-28</strain>
    </source>
</reference>
<accession>A0ABS3YAR4</accession>
<dbReference type="PROSITE" id="PS51257">
    <property type="entry name" value="PROKAR_LIPOPROTEIN"/>
    <property type="match status" value="1"/>
</dbReference>
<keyword evidence="4" id="KW-1185">Reference proteome</keyword>
<dbReference type="SUPFAM" id="SSF53474">
    <property type="entry name" value="alpha/beta-Hydrolases"/>
    <property type="match status" value="1"/>
</dbReference>